<keyword evidence="3 10" id="KW-0328">Glycosyltransferase</keyword>
<dbReference type="GO" id="GO:0006493">
    <property type="term" value="P:protein O-linked glycosylation"/>
    <property type="evidence" value="ECO:0007669"/>
    <property type="project" value="TreeGrafter"/>
</dbReference>
<sequence>MHMHRRIEVLKKIIGDENNNVSKVRTAHGRTHSNGIKYTPMILDPKEVTKGRRTYRNGIKYTSLAMYPLTVTSKYVIYNENICSDVTLVTVLVMVHSAVKHYARRHNIRSTYGSRVLFKPAVVRVIFLLGLPAKHINIDQYHIKKEAELYRDIVQGDFVDTYHNLTNKAVMGLRWVSENCRNAKFVVKVDDDAVFDMWKFINKFPETGNGKTMWCNIMPKAIVHRSGKWAVPVSDFQGYQTYPWPYCGGFVVIMNGELVPELFNAARTSPFFWIDDVYVYGILRSKVQGCLIKNMPAHFNLHVFQSEGRKCLASMKCGLLATAGTEDNFRYMWGLLISSNFRR</sequence>
<comment type="caution">
    <text evidence="11">The sequence shown here is derived from an EMBL/GenBank/DDBJ whole genome shotgun (WGS) entry which is preliminary data.</text>
</comment>
<keyword evidence="9" id="KW-0472">Membrane</keyword>
<keyword evidence="7" id="KW-1133">Transmembrane helix</keyword>
<keyword evidence="5" id="KW-0812">Transmembrane</keyword>
<dbReference type="EC" id="2.4.1.-" evidence="10"/>
<evidence type="ECO:0000256" key="1">
    <source>
        <dbReference type="ARBA" id="ARBA00004323"/>
    </source>
</evidence>
<dbReference type="PANTHER" id="PTHR11214">
    <property type="entry name" value="BETA-1,3-N-ACETYLGLUCOSAMINYLTRANSFERASE"/>
    <property type="match status" value="1"/>
</dbReference>
<dbReference type="GO" id="GO:0000139">
    <property type="term" value="C:Golgi membrane"/>
    <property type="evidence" value="ECO:0007669"/>
    <property type="project" value="UniProtKB-SubCell"/>
</dbReference>
<evidence type="ECO:0000256" key="10">
    <source>
        <dbReference type="RuleBase" id="RU363063"/>
    </source>
</evidence>
<evidence type="ECO:0000313" key="11">
    <source>
        <dbReference type="EMBL" id="KAK6182282.1"/>
    </source>
</evidence>
<comment type="subcellular location">
    <subcellularLocation>
        <location evidence="1 10">Golgi apparatus membrane</location>
        <topology evidence="1 10">Single-pass type II membrane protein</topology>
    </subcellularLocation>
</comment>
<keyword evidence="6" id="KW-0735">Signal-anchor</keyword>
<evidence type="ECO:0000256" key="5">
    <source>
        <dbReference type="ARBA" id="ARBA00022692"/>
    </source>
</evidence>
<dbReference type="Pfam" id="PF01762">
    <property type="entry name" value="Galactosyl_T"/>
    <property type="match status" value="1"/>
</dbReference>
<dbReference type="AlphaFoldDB" id="A0AAN8JPN1"/>
<keyword evidence="4" id="KW-0808">Transferase</keyword>
<accession>A0AAN8JPN1</accession>
<keyword evidence="12" id="KW-1185">Reference proteome</keyword>
<dbReference type="Proteomes" id="UP001347796">
    <property type="component" value="Unassembled WGS sequence"/>
</dbReference>
<evidence type="ECO:0000256" key="8">
    <source>
        <dbReference type="ARBA" id="ARBA00023034"/>
    </source>
</evidence>
<evidence type="ECO:0000256" key="7">
    <source>
        <dbReference type="ARBA" id="ARBA00022989"/>
    </source>
</evidence>
<dbReference type="EMBL" id="JAZGQO010000007">
    <property type="protein sequence ID" value="KAK6182282.1"/>
    <property type="molecule type" value="Genomic_DNA"/>
</dbReference>
<dbReference type="InterPro" id="IPR002659">
    <property type="entry name" value="Glyco_trans_31"/>
</dbReference>
<dbReference type="GO" id="GO:0016758">
    <property type="term" value="F:hexosyltransferase activity"/>
    <property type="evidence" value="ECO:0007669"/>
    <property type="project" value="InterPro"/>
</dbReference>
<name>A0AAN8JPN1_PATCE</name>
<comment type="similarity">
    <text evidence="2 10">Belongs to the glycosyltransferase 31 family.</text>
</comment>
<evidence type="ECO:0000256" key="9">
    <source>
        <dbReference type="ARBA" id="ARBA00023136"/>
    </source>
</evidence>
<evidence type="ECO:0000256" key="3">
    <source>
        <dbReference type="ARBA" id="ARBA00022676"/>
    </source>
</evidence>
<reference evidence="11 12" key="1">
    <citation type="submission" date="2024-01" db="EMBL/GenBank/DDBJ databases">
        <title>The genome of the rayed Mediterranean limpet Patella caerulea (Linnaeus, 1758).</title>
        <authorList>
            <person name="Anh-Thu Weber A."/>
            <person name="Halstead-Nussloch G."/>
        </authorList>
    </citation>
    <scope>NUCLEOTIDE SEQUENCE [LARGE SCALE GENOMIC DNA]</scope>
    <source>
        <strain evidence="11">AATW-2023a</strain>
        <tissue evidence="11">Whole specimen</tissue>
    </source>
</reference>
<evidence type="ECO:0000256" key="6">
    <source>
        <dbReference type="ARBA" id="ARBA00022968"/>
    </source>
</evidence>
<evidence type="ECO:0000313" key="12">
    <source>
        <dbReference type="Proteomes" id="UP001347796"/>
    </source>
</evidence>
<evidence type="ECO:0000256" key="2">
    <source>
        <dbReference type="ARBA" id="ARBA00008661"/>
    </source>
</evidence>
<gene>
    <name evidence="11" type="ORF">SNE40_009999</name>
</gene>
<proteinExistence type="inferred from homology"/>
<dbReference type="PANTHER" id="PTHR11214:SF364">
    <property type="entry name" value="HEXOSYLTRANSFERASE"/>
    <property type="match status" value="1"/>
</dbReference>
<protein>
    <recommendedName>
        <fullName evidence="10">Hexosyltransferase</fullName>
        <ecNumber evidence="10">2.4.1.-</ecNumber>
    </recommendedName>
</protein>
<keyword evidence="8 10" id="KW-0333">Golgi apparatus</keyword>
<dbReference type="Gene3D" id="3.90.550.50">
    <property type="match status" value="1"/>
</dbReference>
<organism evidence="11 12">
    <name type="scientific">Patella caerulea</name>
    <name type="common">Rayed Mediterranean limpet</name>
    <dbReference type="NCBI Taxonomy" id="87958"/>
    <lineage>
        <taxon>Eukaryota</taxon>
        <taxon>Metazoa</taxon>
        <taxon>Spiralia</taxon>
        <taxon>Lophotrochozoa</taxon>
        <taxon>Mollusca</taxon>
        <taxon>Gastropoda</taxon>
        <taxon>Patellogastropoda</taxon>
        <taxon>Patelloidea</taxon>
        <taxon>Patellidae</taxon>
        <taxon>Patella</taxon>
    </lineage>
</organism>
<evidence type="ECO:0000256" key="4">
    <source>
        <dbReference type="ARBA" id="ARBA00022679"/>
    </source>
</evidence>